<name>A0A0F7JUA9_9GAMM</name>
<proteinExistence type="predicted"/>
<dbReference type="Proteomes" id="UP000034410">
    <property type="component" value="Chromosome"/>
</dbReference>
<dbReference type="Gene3D" id="3.20.20.450">
    <property type="entry name" value="EAL domain"/>
    <property type="match status" value="1"/>
</dbReference>
<dbReference type="InterPro" id="IPR011006">
    <property type="entry name" value="CheY-like_superfamily"/>
</dbReference>
<dbReference type="InterPro" id="IPR001789">
    <property type="entry name" value="Sig_transdc_resp-reg_receiver"/>
</dbReference>
<keyword evidence="1" id="KW-0597">Phosphoprotein</keyword>
<feature type="domain" description="Response regulatory" evidence="2">
    <location>
        <begin position="9"/>
        <end position="131"/>
    </location>
</feature>
<protein>
    <recommendedName>
        <fullName evidence="6">EAL domain-containing protein</fullName>
    </recommendedName>
</protein>
<dbReference type="OrthoDB" id="9812358at2"/>
<evidence type="ECO:0000313" key="5">
    <source>
        <dbReference type="Proteomes" id="UP000034410"/>
    </source>
</evidence>
<dbReference type="PROSITE" id="PS50110">
    <property type="entry name" value="RESPONSE_REGULATORY"/>
    <property type="match status" value="1"/>
</dbReference>
<organism evidence="4 5">
    <name type="scientific">Sedimenticola thiotaurini</name>
    <dbReference type="NCBI Taxonomy" id="1543721"/>
    <lineage>
        <taxon>Bacteria</taxon>
        <taxon>Pseudomonadati</taxon>
        <taxon>Pseudomonadota</taxon>
        <taxon>Gammaproteobacteria</taxon>
        <taxon>Chromatiales</taxon>
        <taxon>Sedimenticolaceae</taxon>
        <taxon>Sedimenticola</taxon>
    </lineage>
</organism>
<dbReference type="PROSITE" id="PS50883">
    <property type="entry name" value="EAL"/>
    <property type="match status" value="1"/>
</dbReference>
<sequence>MNANLSCLSVLIVDDDNYQRGLLEKMMSMIGVGEIHQSESALHALQFISTAKKQPDIIITDLDMPDIDGMDFLHQLGDKNIDSAVLIVSGKERSILRSVELMAEEYGLTVLGALSKPAMIPELRHKITASLQLAKPKILRAVESFSRAEIQHGIEQGQFEPFFQPQVELQSRQVIGVEALARWHHPERGIIPPGLFIGVAEQNGLIDQLTWVILEKAIAQLAYWNSVGLHLTVSINFSQVTLSDTRLSNRIMDLLSDQGVAPEQLIVEITETVAMTDVARCLETLARLRIKGFGLSIDDYGTGFSSLQQLSRVPYTELKIDQAFVTGASSQPHLLAAVESSADVAGKLGLRCVGEGIETLDDWNCLLQLGCDIGQGYYIAKPMAGEELIQWVQAWYYESRAVSK</sequence>
<gene>
    <name evidence="4" type="ORF">AAY24_06975</name>
</gene>
<dbReference type="Pfam" id="PF00563">
    <property type="entry name" value="EAL"/>
    <property type="match status" value="1"/>
</dbReference>
<dbReference type="GO" id="GO:0000160">
    <property type="term" value="P:phosphorelay signal transduction system"/>
    <property type="evidence" value="ECO:0007669"/>
    <property type="project" value="InterPro"/>
</dbReference>
<reference evidence="4 5" key="1">
    <citation type="journal article" date="2015" name="Genome Announc.">
        <title>Complete Genome Sequence of Sedimenticola thiotaurini Strain SIP-G1, a Polyphosphate- and Polyhydroxyalkanoate-Accumulating Sulfur-Oxidizing Gammaproteobacterium Isolated from Salt Marsh Sediments.</title>
        <authorList>
            <person name="Flood B.E."/>
            <person name="Jones D.S."/>
            <person name="Bailey J.V."/>
        </authorList>
    </citation>
    <scope>NUCLEOTIDE SEQUENCE [LARGE SCALE GENOMIC DNA]</scope>
    <source>
        <strain evidence="4 5">SIP-G1</strain>
    </source>
</reference>
<dbReference type="InterPro" id="IPR050706">
    <property type="entry name" value="Cyclic-di-GMP_PDE-like"/>
</dbReference>
<feature type="domain" description="EAL" evidence="3">
    <location>
        <begin position="143"/>
        <end position="396"/>
    </location>
</feature>
<dbReference type="CDD" id="cd01948">
    <property type="entry name" value="EAL"/>
    <property type="match status" value="1"/>
</dbReference>
<dbReference type="EMBL" id="CP011412">
    <property type="protein sequence ID" value="AKH20141.1"/>
    <property type="molecule type" value="Genomic_DNA"/>
</dbReference>
<evidence type="ECO:0000259" key="3">
    <source>
        <dbReference type="PROSITE" id="PS50883"/>
    </source>
</evidence>
<evidence type="ECO:0000313" key="4">
    <source>
        <dbReference type="EMBL" id="AKH20141.1"/>
    </source>
</evidence>
<evidence type="ECO:0000256" key="1">
    <source>
        <dbReference type="PROSITE-ProRule" id="PRU00169"/>
    </source>
</evidence>
<dbReference type="GO" id="GO:0071111">
    <property type="term" value="F:cyclic-guanylate-specific phosphodiesterase activity"/>
    <property type="evidence" value="ECO:0007669"/>
    <property type="project" value="InterPro"/>
</dbReference>
<dbReference type="Gene3D" id="3.40.50.2300">
    <property type="match status" value="1"/>
</dbReference>
<accession>A0A0F7JUA9</accession>
<evidence type="ECO:0000259" key="2">
    <source>
        <dbReference type="PROSITE" id="PS50110"/>
    </source>
</evidence>
<feature type="modified residue" description="4-aspartylphosphate" evidence="1">
    <location>
        <position position="61"/>
    </location>
</feature>
<dbReference type="PANTHER" id="PTHR33121:SF79">
    <property type="entry name" value="CYCLIC DI-GMP PHOSPHODIESTERASE PDED-RELATED"/>
    <property type="match status" value="1"/>
</dbReference>
<dbReference type="SMART" id="SM00448">
    <property type="entry name" value="REC"/>
    <property type="match status" value="1"/>
</dbReference>
<evidence type="ECO:0008006" key="6">
    <source>
        <dbReference type="Google" id="ProtNLM"/>
    </source>
</evidence>
<dbReference type="InterPro" id="IPR001633">
    <property type="entry name" value="EAL_dom"/>
</dbReference>
<dbReference type="AlphaFoldDB" id="A0A0F7JUA9"/>
<dbReference type="Pfam" id="PF00072">
    <property type="entry name" value="Response_reg"/>
    <property type="match status" value="1"/>
</dbReference>
<dbReference type="KEGG" id="seds:AAY24_06975"/>
<keyword evidence="5" id="KW-1185">Reference proteome</keyword>
<dbReference type="SUPFAM" id="SSF141868">
    <property type="entry name" value="EAL domain-like"/>
    <property type="match status" value="1"/>
</dbReference>
<dbReference type="SUPFAM" id="SSF52172">
    <property type="entry name" value="CheY-like"/>
    <property type="match status" value="1"/>
</dbReference>
<dbReference type="SMART" id="SM00052">
    <property type="entry name" value="EAL"/>
    <property type="match status" value="1"/>
</dbReference>
<dbReference type="PANTHER" id="PTHR33121">
    <property type="entry name" value="CYCLIC DI-GMP PHOSPHODIESTERASE PDEF"/>
    <property type="match status" value="1"/>
</dbReference>
<dbReference type="InterPro" id="IPR035919">
    <property type="entry name" value="EAL_sf"/>
</dbReference>